<dbReference type="Pfam" id="PF00512">
    <property type="entry name" value="HisKA"/>
    <property type="match status" value="1"/>
</dbReference>
<evidence type="ECO:0000256" key="7">
    <source>
        <dbReference type="ARBA" id="ARBA00022679"/>
    </source>
</evidence>
<dbReference type="SUPFAM" id="SSF55785">
    <property type="entry name" value="PYP-like sensor domain (PAS domain)"/>
    <property type="match status" value="1"/>
</dbReference>
<comment type="subcellular location">
    <subcellularLocation>
        <location evidence="2">Cell inner membrane</location>
        <topology evidence="2">Multi-pass membrane protein</topology>
    </subcellularLocation>
</comment>
<keyword evidence="11" id="KW-1133">Transmembrane helix</keyword>
<dbReference type="PROSITE" id="PS50110">
    <property type="entry name" value="RESPONSE_REGULATORY"/>
    <property type="match status" value="1"/>
</dbReference>
<keyword evidence="10 18" id="KW-0067">ATP-binding</keyword>
<dbReference type="NCBIfam" id="TIGR00229">
    <property type="entry name" value="sensory_box"/>
    <property type="match status" value="1"/>
</dbReference>
<dbReference type="PANTHER" id="PTHR43047">
    <property type="entry name" value="TWO-COMPONENT HISTIDINE PROTEIN KINASE"/>
    <property type="match status" value="1"/>
</dbReference>
<dbReference type="Pfam" id="PF00072">
    <property type="entry name" value="Response_reg"/>
    <property type="match status" value="1"/>
</dbReference>
<dbReference type="EC" id="2.7.13.3" evidence="3"/>
<evidence type="ECO:0000256" key="13">
    <source>
        <dbReference type="ARBA" id="ARBA00023136"/>
    </source>
</evidence>
<sequence length="861" mass="92584">MRDRTEANPPRPGRRQPWRLLRTCAAWLTRRFSTPLGELRRANRLYEALLRTNHALVRSGDLHSIAGDICTAFVESGNAVLVAVIKADAGRAAVLAGAGPIDAVFGAAAQGWDYLDPAVEHLPVPKALRSGTVVICNDYLAVQAPPSMRERAIAHGVRAVAVFPLFRDGQLWGALLFQTDRPGWFGARREELLQGLADDFSLALDQQTRQQQQQRAETALRERDRQLEGIVETAMDAVITIGADQRIRVFNAAASRIFRLPAEAALGQRLDRFLPAAARAGHEAHVQSFARDGATAAHRMGRLRQLSGVRADGSEFPIEASIARHGEGQAVLMTAIVRDISDQRAAEQARQAQLAAEAASQAKSVFLANMSHEIRTPMNAVLGFTDLALRTALTPLQSGYLSKARVAGETLLGLIDDILDLSKIEAGKLELEQAEFELDALAQALQVIVGQRSEAKGLKLQVTLRGAPPGAVVGDLQRLRQVLINLAGNAVKFTAAGEVTVDMHCTPVDATSLKLQCRVVDTGIGMTAEQMQRLFQPFSQGDAAMSRRFGGTGLGLAISRQLVELMGGSIAVNSTPGQGSSFHFTVRLGRSDRSLAPMPAPPVAAEQALLRLAGRRVLLVEDNEVNQVLAGELLRSVAGVALDIAGSGAEAIAAIARERYELVLMDVQMPGMDGYETVRRLRADPANRLLPVIAMTAHASDSDRRDCLAAGMNDFVTKPVHPDLLFRVMARWLGSGTADLPGEPGAPVSFAAGLQHCFGRAELYERVIDRFLQSYGGPLGLEQALESGDHEAAALLLHGLLSSANSVGAVPLATQARTLATALREQDAQDLAPRLAQLRRQLDATLQALAAWRRGERGTCD</sequence>
<feature type="domain" description="PAC" evidence="17">
    <location>
        <begin position="302"/>
        <end position="352"/>
    </location>
</feature>
<dbReference type="Gene3D" id="1.10.287.130">
    <property type="match status" value="1"/>
</dbReference>
<dbReference type="SMART" id="SM00388">
    <property type="entry name" value="HisKA"/>
    <property type="match status" value="1"/>
</dbReference>
<dbReference type="SUPFAM" id="SSF47384">
    <property type="entry name" value="Homodimeric domain of signal transducing histidine kinase"/>
    <property type="match status" value="1"/>
</dbReference>
<dbReference type="Gene3D" id="1.20.120.160">
    <property type="entry name" value="HPT domain"/>
    <property type="match status" value="1"/>
</dbReference>
<dbReference type="SUPFAM" id="SSF55874">
    <property type="entry name" value="ATPase domain of HSP90 chaperone/DNA topoisomerase II/histidine kinase"/>
    <property type="match status" value="1"/>
</dbReference>
<keyword evidence="19" id="KW-1185">Reference proteome</keyword>
<evidence type="ECO:0000259" key="15">
    <source>
        <dbReference type="PROSITE" id="PS50109"/>
    </source>
</evidence>
<evidence type="ECO:0000256" key="8">
    <source>
        <dbReference type="ARBA" id="ARBA00022692"/>
    </source>
</evidence>
<dbReference type="SUPFAM" id="SSF52172">
    <property type="entry name" value="CheY-like"/>
    <property type="match status" value="1"/>
</dbReference>
<dbReference type="SMART" id="SM00091">
    <property type="entry name" value="PAS"/>
    <property type="match status" value="1"/>
</dbReference>
<feature type="domain" description="Response regulatory" evidence="16">
    <location>
        <begin position="616"/>
        <end position="733"/>
    </location>
</feature>
<dbReference type="InterPro" id="IPR029016">
    <property type="entry name" value="GAF-like_dom_sf"/>
</dbReference>
<feature type="modified residue" description="4-aspartylphosphate" evidence="14">
    <location>
        <position position="666"/>
    </location>
</feature>
<dbReference type="Gene3D" id="3.30.565.10">
    <property type="entry name" value="Histidine kinase-like ATPase, C-terminal domain"/>
    <property type="match status" value="1"/>
</dbReference>
<evidence type="ECO:0000313" key="19">
    <source>
        <dbReference type="Proteomes" id="UP001606210"/>
    </source>
</evidence>
<dbReference type="GO" id="GO:0005524">
    <property type="term" value="F:ATP binding"/>
    <property type="evidence" value="ECO:0007669"/>
    <property type="project" value="UniProtKB-KW"/>
</dbReference>
<dbReference type="SUPFAM" id="SSF47226">
    <property type="entry name" value="Histidine-containing phosphotransfer domain, HPT domain"/>
    <property type="match status" value="1"/>
</dbReference>
<gene>
    <name evidence="18" type="ORF">ACG00Y_26765</name>
</gene>
<evidence type="ECO:0000256" key="5">
    <source>
        <dbReference type="ARBA" id="ARBA00022519"/>
    </source>
</evidence>
<evidence type="ECO:0000256" key="4">
    <source>
        <dbReference type="ARBA" id="ARBA00022475"/>
    </source>
</evidence>
<dbReference type="SUPFAM" id="SSF55781">
    <property type="entry name" value="GAF domain-like"/>
    <property type="match status" value="1"/>
</dbReference>
<evidence type="ECO:0000256" key="14">
    <source>
        <dbReference type="PROSITE-ProRule" id="PRU00169"/>
    </source>
</evidence>
<evidence type="ECO:0000259" key="17">
    <source>
        <dbReference type="PROSITE" id="PS50113"/>
    </source>
</evidence>
<evidence type="ECO:0000256" key="10">
    <source>
        <dbReference type="ARBA" id="ARBA00022840"/>
    </source>
</evidence>
<dbReference type="CDD" id="cd00130">
    <property type="entry name" value="PAS"/>
    <property type="match status" value="1"/>
</dbReference>
<organism evidence="18 19">
    <name type="scientific">Pelomonas parva</name>
    <dbReference type="NCBI Taxonomy" id="3299032"/>
    <lineage>
        <taxon>Bacteria</taxon>
        <taxon>Pseudomonadati</taxon>
        <taxon>Pseudomonadota</taxon>
        <taxon>Betaproteobacteria</taxon>
        <taxon>Burkholderiales</taxon>
        <taxon>Sphaerotilaceae</taxon>
        <taxon>Roseateles</taxon>
    </lineage>
</organism>
<dbReference type="Pfam" id="PF13185">
    <property type="entry name" value="GAF_2"/>
    <property type="match status" value="1"/>
</dbReference>
<evidence type="ECO:0000256" key="9">
    <source>
        <dbReference type="ARBA" id="ARBA00022777"/>
    </source>
</evidence>
<reference evidence="18 19" key="1">
    <citation type="submission" date="2024-08" db="EMBL/GenBank/DDBJ databases">
        <authorList>
            <person name="Lu H."/>
        </authorList>
    </citation>
    <scope>NUCLEOTIDE SEQUENCE [LARGE SCALE GENOMIC DNA]</scope>
    <source>
        <strain evidence="18 19">LYH14W</strain>
    </source>
</reference>
<keyword evidence="10 18" id="KW-0547">Nucleotide-binding</keyword>
<feature type="domain" description="Histidine kinase" evidence="15">
    <location>
        <begin position="369"/>
        <end position="590"/>
    </location>
</feature>
<dbReference type="SMART" id="SM00387">
    <property type="entry name" value="HATPase_c"/>
    <property type="match status" value="1"/>
</dbReference>
<dbReference type="InterPro" id="IPR036890">
    <property type="entry name" value="HATPase_C_sf"/>
</dbReference>
<evidence type="ECO:0000256" key="1">
    <source>
        <dbReference type="ARBA" id="ARBA00000085"/>
    </source>
</evidence>
<dbReference type="InterPro" id="IPR011006">
    <property type="entry name" value="CheY-like_superfamily"/>
</dbReference>
<dbReference type="SMART" id="SM00448">
    <property type="entry name" value="REC"/>
    <property type="match status" value="1"/>
</dbReference>
<evidence type="ECO:0000256" key="12">
    <source>
        <dbReference type="ARBA" id="ARBA00023012"/>
    </source>
</evidence>
<accession>A0ABW7FBS3</accession>
<dbReference type="SMART" id="SM00065">
    <property type="entry name" value="GAF"/>
    <property type="match status" value="1"/>
</dbReference>
<dbReference type="CDD" id="cd00082">
    <property type="entry name" value="HisKA"/>
    <property type="match status" value="1"/>
</dbReference>
<dbReference type="InterPro" id="IPR000700">
    <property type="entry name" value="PAS-assoc_C"/>
</dbReference>
<dbReference type="Gene3D" id="3.40.50.2300">
    <property type="match status" value="1"/>
</dbReference>
<keyword evidence="5" id="KW-0997">Cell inner membrane</keyword>
<comment type="catalytic activity">
    <reaction evidence="1">
        <text>ATP + protein L-histidine = ADP + protein N-phospho-L-histidine.</text>
        <dbReference type="EC" id="2.7.13.3"/>
    </reaction>
</comment>
<dbReference type="InterPro" id="IPR003018">
    <property type="entry name" value="GAF"/>
</dbReference>
<evidence type="ECO:0000313" key="18">
    <source>
        <dbReference type="EMBL" id="MFG6433539.1"/>
    </source>
</evidence>
<evidence type="ECO:0000256" key="6">
    <source>
        <dbReference type="ARBA" id="ARBA00022553"/>
    </source>
</evidence>
<dbReference type="EMBL" id="JBIGHV010000013">
    <property type="protein sequence ID" value="MFG6433539.1"/>
    <property type="molecule type" value="Genomic_DNA"/>
</dbReference>
<name>A0ABW7FBS3_9BURK</name>
<dbReference type="Pfam" id="PF02518">
    <property type="entry name" value="HATPase_c"/>
    <property type="match status" value="1"/>
</dbReference>
<dbReference type="InterPro" id="IPR035965">
    <property type="entry name" value="PAS-like_dom_sf"/>
</dbReference>
<dbReference type="InterPro" id="IPR003661">
    <property type="entry name" value="HisK_dim/P_dom"/>
</dbReference>
<keyword evidence="13" id="KW-0472">Membrane</keyword>
<dbReference type="InterPro" id="IPR013656">
    <property type="entry name" value="PAS_4"/>
</dbReference>
<keyword evidence="12" id="KW-0902">Two-component regulatory system</keyword>
<comment type="caution">
    <text evidence="18">The sequence shown here is derived from an EMBL/GenBank/DDBJ whole genome shotgun (WGS) entry which is preliminary data.</text>
</comment>
<dbReference type="InterPro" id="IPR036097">
    <property type="entry name" value="HisK_dim/P_sf"/>
</dbReference>
<dbReference type="PROSITE" id="PS50113">
    <property type="entry name" value="PAC"/>
    <property type="match status" value="1"/>
</dbReference>
<dbReference type="InterPro" id="IPR000014">
    <property type="entry name" value="PAS"/>
</dbReference>
<dbReference type="PROSITE" id="PS50109">
    <property type="entry name" value="HIS_KIN"/>
    <property type="match status" value="1"/>
</dbReference>
<evidence type="ECO:0000256" key="3">
    <source>
        <dbReference type="ARBA" id="ARBA00012438"/>
    </source>
</evidence>
<keyword evidence="6 14" id="KW-0597">Phosphoprotein</keyword>
<dbReference type="InterPro" id="IPR008207">
    <property type="entry name" value="Sig_transdc_His_kin_Hpt_dom"/>
</dbReference>
<dbReference type="Gene3D" id="3.30.450.20">
    <property type="entry name" value="PAS domain"/>
    <property type="match status" value="1"/>
</dbReference>
<dbReference type="InterPro" id="IPR003594">
    <property type="entry name" value="HATPase_dom"/>
</dbReference>
<dbReference type="CDD" id="cd16922">
    <property type="entry name" value="HATPase_EvgS-ArcB-TorS-like"/>
    <property type="match status" value="1"/>
</dbReference>
<dbReference type="RefSeq" id="WP_394484361.1">
    <property type="nucleotide sequence ID" value="NZ_JBIGHV010000013.1"/>
</dbReference>
<dbReference type="Proteomes" id="UP001606210">
    <property type="component" value="Unassembled WGS sequence"/>
</dbReference>
<dbReference type="InterPro" id="IPR005467">
    <property type="entry name" value="His_kinase_dom"/>
</dbReference>
<protein>
    <recommendedName>
        <fullName evidence="3">histidine kinase</fullName>
        <ecNumber evidence="3">2.7.13.3</ecNumber>
    </recommendedName>
</protein>
<dbReference type="InterPro" id="IPR036641">
    <property type="entry name" value="HPT_dom_sf"/>
</dbReference>
<dbReference type="Gene3D" id="3.30.450.40">
    <property type="match status" value="1"/>
</dbReference>
<dbReference type="InterPro" id="IPR001789">
    <property type="entry name" value="Sig_transdc_resp-reg_receiver"/>
</dbReference>
<keyword evidence="9" id="KW-0418">Kinase</keyword>
<keyword evidence="4" id="KW-1003">Cell membrane</keyword>
<proteinExistence type="predicted"/>
<dbReference type="InterPro" id="IPR004358">
    <property type="entry name" value="Sig_transdc_His_kin-like_C"/>
</dbReference>
<dbReference type="PANTHER" id="PTHR43047:SF64">
    <property type="entry name" value="HISTIDINE KINASE CONTAINING CHEY-HOMOLOGOUS RECEIVER DOMAIN AND PAS DOMAIN-RELATED"/>
    <property type="match status" value="1"/>
</dbReference>
<dbReference type="Pfam" id="PF08448">
    <property type="entry name" value="PAS_4"/>
    <property type="match status" value="1"/>
</dbReference>
<evidence type="ECO:0000259" key="16">
    <source>
        <dbReference type="PROSITE" id="PS50110"/>
    </source>
</evidence>
<dbReference type="PRINTS" id="PR00344">
    <property type="entry name" value="BCTRLSENSOR"/>
</dbReference>
<evidence type="ECO:0000256" key="11">
    <source>
        <dbReference type="ARBA" id="ARBA00022989"/>
    </source>
</evidence>
<dbReference type="CDD" id="cd17546">
    <property type="entry name" value="REC_hyHK_CKI1_RcsC-like"/>
    <property type="match status" value="1"/>
</dbReference>
<dbReference type="Pfam" id="PF01627">
    <property type="entry name" value="Hpt"/>
    <property type="match status" value="1"/>
</dbReference>
<keyword evidence="8" id="KW-0812">Transmembrane</keyword>
<keyword evidence="7" id="KW-0808">Transferase</keyword>
<evidence type="ECO:0000256" key="2">
    <source>
        <dbReference type="ARBA" id="ARBA00004429"/>
    </source>
</evidence>